<name>A0A8W8JF63_MAGGI</name>
<feature type="domain" description="AMP-binding enzyme C-terminal" evidence="13">
    <location>
        <begin position="525"/>
        <end position="605"/>
    </location>
</feature>
<dbReference type="InterPro" id="IPR051087">
    <property type="entry name" value="Mitochondrial_ACSM"/>
</dbReference>
<evidence type="ECO:0000256" key="6">
    <source>
        <dbReference type="ARBA" id="ARBA00022840"/>
    </source>
</evidence>
<dbReference type="InterPro" id="IPR020845">
    <property type="entry name" value="AMP-binding_CS"/>
</dbReference>
<evidence type="ECO:0000256" key="7">
    <source>
        <dbReference type="ARBA" id="ARBA00022842"/>
    </source>
</evidence>
<dbReference type="FunFam" id="3.40.50.12780:FF:000007">
    <property type="entry name" value="Acyl-coenzyme A synthetase ACSM2A, mitochondrial"/>
    <property type="match status" value="1"/>
</dbReference>
<dbReference type="GO" id="GO:0005524">
    <property type="term" value="F:ATP binding"/>
    <property type="evidence" value="ECO:0007669"/>
    <property type="project" value="UniProtKB-KW"/>
</dbReference>
<reference evidence="14" key="1">
    <citation type="submission" date="2022-08" db="UniProtKB">
        <authorList>
            <consortium name="EnsemblMetazoa"/>
        </authorList>
    </citation>
    <scope>IDENTIFICATION</scope>
    <source>
        <strain evidence="14">05x7-T-G4-1.051#20</strain>
    </source>
</reference>
<comment type="similarity">
    <text evidence="2">Belongs to the ATP-dependent AMP-binding enzyme family.</text>
</comment>
<comment type="subcellular location">
    <subcellularLocation>
        <location evidence="1">Mitochondrion</location>
    </subcellularLocation>
</comment>
<evidence type="ECO:0000256" key="11">
    <source>
        <dbReference type="ARBA" id="ARBA00048477"/>
    </source>
</evidence>
<dbReference type="Gene3D" id="3.40.50.12780">
    <property type="entry name" value="N-terminal domain of ligase-like"/>
    <property type="match status" value="1"/>
</dbReference>
<keyword evidence="3" id="KW-0436">Ligase</keyword>
<dbReference type="FunFam" id="3.30.300.30:FF:000005">
    <property type="entry name" value="Acyl-coenzyme A synthetase ACSM5, mitochondrial"/>
    <property type="match status" value="1"/>
</dbReference>
<keyword evidence="7" id="KW-0460">Magnesium</keyword>
<dbReference type="EC" id="6.2.1.2" evidence="10"/>
<feature type="domain" description="AMP-dependent synthetase/ligase" evidence="12">
    <location>
        <begin position="110"/>
        <end position="458"/>
    </location>
</feature>
<dbReference type="InterPro" id="IPR000873">
    <property type="entry name" value="AMP-dep_synth/lig_dom"/>
</dbReference>
<dbReference type="PANTHER" id="PTHR43605:SF10">
    <property type="entry name" value="ACYL-COA SYNTHETASE MEDIUM CHAIN FAMILY MEMBER 3"/>
    <property type="match status" value="1"/>
</dbReference>
<dbReference type="PROSITE" id="PS00455">
    <property type="entry name" value="AMP_BINDING"/>
    <property type="match status" value="1"/>
</dbReference>
<dbReference type="GO" id="GO:0006633">
    <property type="term" value="P:fatty acid biosynthetic process"/>
    <property type="evidence" value="ECO:0007669"/>
    <property type="project" value="TreeGrafter"/>
</dbReference>
<dbReference type="EnsemblMetazoa" id="G1893.6">
    <property type="protein sequence ID" value="G1893.6:cds"/>
    <property type="gene ID" value="G1893"/>
</dbReference>
<keyword evidence="6" id="KW-0067">ATP-binding</keyword>
<dbReference type="GO" id="GO:0006637">
    <property type="term" value="P:acyl-CoA metabolic process"/>
    <property type="evidence" value="ECO:0007669"/>
    <property type="project" value="TreeGrafter"/>
</dbReference>
<dbReference type="Proteomes" id="UP000005408">
    <property type="component" value="Unassembled WGS sequence"/>
</dbReference>
<keyword evidence="15" id="KW-1185">Reference proteome</keyword>
<evidence type="ECO:0000259" key="12">
    <source>
        <dbReference type="Pfam" id="PF00501"/>
    </source>
</evidence>
<protein>
    <recommendedName>
        <fullName evidence="10">medium-chain acyl-CoA ligase</fullName>
        <ecNumber evidence="10">6.2.1.2</ecNumber>
    </recommendedName>
</protein>
<sequence length="619" mass="70501">MKDHNKSIRRGDINVGLQEIVRVSERHITSLLDMAHRCFHRTGIPSFLRTPFKCRRQWVSSFLLDNEPFNNYEEHRKKMQNFSVPEYFNFARDVVDFWGSDRSPKCGSSPALWWIDDQGHEKKFNFQQISSLSKRLANVFVNHCGLKKGDTLIVILPRIPEWWIIYIAAIRAGIIVSSGTTQLRPKDIELRLKSSGANCIITDSSSVQNVEKVIGNCAGVQSKIYIGQKSDTLPGWKNYKELMDKSTEEFETINSRSDEPMTLYFTSGTTGAPKMAEHTHGSLGFGHFVTARYMLDVFHNDVVWNISDTGWAKAGYSSLFATWLRGACVFAHQTNRFDAREFLEILDRNQAINVFCVPPTALRLIVKENLSKYTHLHKVKCLSAGEPVNPELLEEWQEGTRGGHVYEAYGQSETVFLCGTYPCIKIKPGSMGKPAPGIDLEIVDEEGNILPNNVEGNVGLRVKPHRPVGLFTKYVDDEKRTQSVYQGDFYMTGDKAVRDEDGYFWFVGRADDIILTAGYRIGPFEVESALIEHPAVLESAVVSSPDQVRGEVVKAFVIRTEKYKTRDEGELRKELQEHVKSITAPYKYPRKIDFVEELPKTVSGKIRRVELRNREWGRE</sequence>
<dbReference type="SUPFAM" id="SSF56801">
    <property type="entry name" value="Acetyl-CoA synthetase-like"/>
    <property type="match status" value="1"/>
</dbReference>
<evidence type="ECO:0000256" key="1">
    <source>
        <dbReference type="ARBA" id="ARBA00004173"/>
    </source>
</evidence>
<evidence type="ECO:0000256" key="2">
    <source>
        <dbReference type="ARBA" id="ARBA00006432"/>
    </source>
</evidence>
<evidence type="ECO:0000313" key="14">
    <source>
        <dbReference type="EnsemblMetazoa" id="G1893.6:cds"/>
    </source>
</evidence>
<dbReference type="Pfam" id="PF13193">
    <property type="entry name" value="AMP-binding_C"/>
    <property type="match status" value="1"/>
</dbReference>
<dbReference type="InterPro" id="IPR042099">
    <property type="entry name" value="ANL_N_sf"/>
</dbReference>
<dbReference type="GO" id="GO:0005759">
    <property type="term" value="C:mitochondrial matrix"/>
    <property type="evidence" value="ECO:0007669"/>
    <property type="project" value="TreeGrafter"/>
</dbReference>
<dbReference type="Pfam" id="PF00501">
    <property type="entry name" value="AMP-binding"/>
    <property type="match status" value="1"/>
</dbReference>
<dbReference type="PANTHER" id="PTHR43605">
    <property type="entry name" value="ACYL-COENZYME A SYNTHETASE"/>
    <property type="match status" value="1"/>
</dbReference>
<evidence type="ECO:0000256" key="10">
    <source>
        <dbReference type="ARBA" id="ARBA00039009"/>
    </source>
</evidence>
<evidence type="ECO:0000256" key="9">
    <source>
        <dbReference type="ARBA" id="ARBA00023128"/>
    </source>
</evidence>
<dbReference type="GO" id="GO:0031956">
    <property type="term" value="F:medium-chain fatty acid-CoA ligase activity"/>
    <property type="evidence" value="ECO:0007669"/>
    <property type="project" value="UniProtKB-EC"/>
</dbReference>
<evidence type="ECO:0000256" key="5">
    <source>
        <dbReference type="ARBA" id="ARBA00022741"/>
    </source>
</evidence>
<keyword evidence="9" id="KW-0496">Mitochondrion</keyword>
<evidence type="ECO:0000313" key="15">
    <source>
        <dbReference type="Proteomes" id="UP000005408"/>
    </source>
</evidence>
<dbReference type="AlphaFoldDB" id="A0A8W8JF63"/>
<accession>A0A8W8JF63</accession>
<keyword evidence="4" id="KW-0479">Metal-binding</keyword>
<keyword evidence="5" id="KW-0547">Nucleotide-binding</keyword>
<keyword evidence="8" id="KW-0443">Lipid metabolism</keyword>
<dbReference type="InterPro" id="IPR025110">
    <property type="entry name" value="AMP-bd_C"/>
</dbReference>
<proteinExistence type="inferred from homology"/>
<evidence type="ECO:0000259" key="13">
    <source>
        <dbReference type="Pfam" id="PF13193"/>
    </source>
</evidence>
<dbReference type="InterPro" id="IPR045851">
    <property type="entry name" value="AMP-bd_C_sf"/>
</dbReference>
<organism evidence="14 15">
    <name type="scientific">Magallana gigas</name>
    <name type="common">Pacific oyster</name>
    <name type="synonym">Crassostrea gigas</name>
    <dbReference type="NCBI Taxonomy" id="29159"/>
    <lineage>
        <taxon>Eukaryota</taxon>
        <taxon>Metazoa</taxon>
        <taxon>Spiralia</taxon>
        <taxon>Lophotrochozoa</taxon>
        <taxon>Mollusca</taxon>
        <taxon>Bivalvia</taxon>
        <taxon>Autobranchia</taxon>
        <taxon>Pteriomorphia</taxon>
        <taxon>Ostreida</taxon>
        <taxon>Ostreoidea</taxon>
        <taxon>Ostreidae</taxon>
        <taxon>Magallana</taxon>
    </lineage>
</organism>
<evidence type="ECO:0000256" key="4">
    <source>
        <dbReference type="ARBA" id="ARBA00022723"/>
    </source>
</evidence>
<dbReference type="Gene3D" id="3.30.300.30">
    <property type="match status" value="1"/>
</dbReference>
<dbReference type="GO" id="GO:0046872">
    <property type="term" value="F:metal ion binding"/>
    <property type="evidence" value="ECO:0007669"/>
    <property type="project" value="UniProtKB-KW"/>
</dbReference>
<evidence type="ECO:0000256" key="8">
    <source>
        <dbReference type="ARBA" id="ARBA00023098"/>
    </source>
</evidence>
<dbReference type="GO" id="GO:0004321">
    <property type="term" value="F:fatty-acyl-CoA synthase activity"/>
    <property type="evidence" value="ECO:0007669"/>
    <property type="project" value="TreeGrafter"/>
</dbReference>
<comment type="catalytic activity">
    <reaction evidence="11">
        <text>a medium-chain fatty acid + ATP + CoA = a medium-chain fatty acyl-CoA + AMP + diphosphate</text>
        <dbReference type="Rhea" id="RHEA:48340"/>
        <dbReference type="ChEBI" id="CHEBI:30616"/>
        <dbReference type="ChEBI" id="CHEBI:33019"/>
        <dbReference type="ChEBI" id="CHEBI:57287"/>
        <dbReference type="ChEBI" id="CHEBI:59558"/>
        <dbReference type="ChEBI" id="CHEBI:90546"/>
        <dbReference type="ChEBI" id="CHEBI:456215"/>
        <dbReference type="EC" id="6.2.1.2"/>
    </reaction>
    <physiologicalReaction direction="left-to-right" evidence="11">
        <dbReference type="Rhea" id="RHEA:48341"/>
    </physiologicalReaction>
</comment>
<evidence type="ECO:0000256" key="3">
    <source>
        <dbReference type="ARBA" id="ARBA00022598"/>
    </source>
</evidence>